<dbReference type="EMBL" id="JARBJD010000094">
    <property type="protein sequence ID" value="KAK2953200.1"/>
    <property type="molecule type" value="Genomic_DNA"/>
</dbReference>
<evidence type="ECO:0000313" key="2">
    <source>
        <dbReference type="EMBL" id="KAK2953200.1"/>
    </source>
</evidence>
<feature type="region of interest" description="Disordered" evidence="1">
    <location>
        <begin position="1"/>
        <end position="26"/>
    </location>
</feature>
<proteinExistence type="predicted"/>
<accession>A0ABQ9XS49</accession>
<organism evidence="2 3">
    <name type="scientific">Blattamonas nauphoetae</name>
    <dbReference type="NCBI Taxonomy" id="2049346"/>
    <lineage>
        <taxon>Eukaryota</taxon>
        <taxon>Metamonada</taxon>
        <taxon>Preaxostyla</taxon>
        <taxon>Oxymonadida</taxon>
        <taxon>Blattamonas</taxon>
    </lineage>
</organism>
<gene>
    <name evidence="2" type="ORF">BLNAU_11825</name>
</gene>
<evidence type="ECO:0000256" key="1">
    <source>
        <dbReference type="SAM" id="MobiDB-lite"/>
    </source>
</evidence>
<comment type="caution">
    <text evidence="2">The sequence shown here is derived from an EMBL/GenBank/DDBJ whole genome shotgun (WGS) entry which is preliminary data.</text>
</comment>
<name>A0ABQ9XS49_9EUKA</name>
<feature type="compositionally biased region" description="Basic and acidic residues" evidence="1">
    <location>
        <begin position="1"/>
        <end position="10"/>
    </location>
</feature>
<keyword evidence="3" id="KW-1185">Reference proteome</keyword>
<reference evidence="2 3" key="1">
    <citation type="journal article" date="2022" name="bioRxiv">
        <title>Genomics of Preaxostyla Flagellates Illuminates Evolutionary Transitions and the Path Towards Mitochondrial Loss.</title>
        <authorList>
            <person name="Novak L.V.F."/>
            <person name="Treitli S.C."/>
            <person name="Pyrih J."/>
            <person name="Halakuc P."/>
            <person name="Pipaliya S.V."/>
            <person name="Vacek V."/>
            <person name="Brzon O."/>
            <person name="Soukal P."/>
            <person name="Eme L."/>
            <person name="Dacks J.B."/>
            <person name="Karnkowska A."/>
            <person name="Elias M."/>
            <person name="Hampl V."/>
        </authorList>
    </citation>
    <scope>NUCLEOTIDE SEQUENCE [LARGE SCALE GENOMIC DNA]</scope>
    <source>
        <strain evidence="2">NAU3</strain>
        <tissue evidence="2">Gut</tissue>
    </source>
</reference>
<evidence type="ECO:0000313" key="3">
    <source>
        <dbReference type="Proteomes" id="UP001281761"/>
    </source>
</evidence>
<protein>
    <submittedName>
        <fullName evidence="2">Uncharacterized protein</fullName>
    </submittedName>
</protein>
<dbReference type="Proteomes" id="UP001281761">
    <property type="component" value="Unassembled WGS sequence"/>
</dbReference>
<sequence length="549" mass="61236">MTASDTKKSSSTDSPCPSVPSPGFSSSTDFSPFLNWDEDKPKSKQENAVVFWSLVATVKYQHALADSLEAKAVKFLDSVTLGTVESIDDLLTSLALSLDESLTDFVRCIEVLISSASKVITAAAMKMLKTLITFCSARVNLTLVKADLIPQLIITLNPMSLSFAEAEDIHTCLISAISSSLWLSTPDGLALLKIEDRNEQQAVHETVLQQVLVPSENYISHMCVNRLSLIDGQQALDFLFLLLARFIQISPSYQPTMEIVLHLPVVLTIPSCLAFFETDRTMLYFLYSMGTSQREWNKQGGGELNDMNEELVELRTTMYNMAKLMAEQFGKINEGQLEFDSVLRRLDEQERLTILHESRFQRWSKTGADAIEIFDEDFFIKTGDTFTLRERPENEDTNFIPKTLFSPIISSDVTQLSFTITHSSSGYRFGAISPHLVDTGTEHCLSPEQTSRACWGTVYDPPTPVQANVAPPPRQTLKYVMETDCRVGQRTLKLLNNGAVHSSFYVNLSLPFRFAINLHHSSVSVTVESLTFTAKPTLNGGENEIKFLS</sequence>